<evidence type="ECO:0000259" key="2">
    <source>
        <dbReference type="PROSITE" id="PS50943"/>
    </source>
</evidence>
<dbReference type="PANTHER" id="PTHR46558:SF4">
    <property type="entry name" value="DNA-BIDING PHAGE PROTEIN"/>
    <property type="match status" value="1"/>
</dbReference>
<accession>A0A5C7FAD4</accession>
<evidence type="ECO:0000313" key="4">
    <source>
        <dbReference type="Proteomes" id="UP000321907"/>
    </source>
</evidence>
<dbReference type="SMART" id="SM00530">
    <property type="entry name" value="HTH_XRE"/>
    <property type="match status" value="1"/>
</dbReference>
<dbReference type="InterPro" id="IPR010982">
    <property type="entry name" value="Lambda_DNA-bd_dom_sf"/>
</dbReference>
<dbReference type="InterPro" id="IPR001387">
    <property type="entry name" value="Cro/C1-type_HTH"/>
</dbReference>
<feature type="domain" description="HTH cro/C1-type" evidence="2">
    <location>
        <begin position="7"/>
        <end position="61"/>
    </location>
</feature>
<proteinExistence type="predicted"/>
<dbReference type="Proteomes" id="UP000321907">
    <property type="component" value="Unassembled WGS sequence"/>
</dbReference>
<dbReference type="SUPFAM" id="SSF47413">
    <property type="entry name" value="lambda repressor-like DNA-binding domains"/>
    <property type="match status" value="1"/>
</dbReference>
<name>A0A5C7FAD4_9BACT</name>
<dbReference type="EMBL" id="VOXD01000035">
    <property type="protein sequence ID" value="TXF87592.1"/>
    <property type="molecule type" value="Genomic_DNA"/>
</dbReference>
<evidence type="ECO:0000256" key="1">
    <source>
        <dbReference type="ARBA" id="ARBA00023125"/>
    </source>
</evidence>
<keyword evidence="1" id="KW-0238">DNA-binding</keyword>
<evidence type="ECO:0000313" key="3">
    <source>
        <dbReference type="EMBL" id="TXF87592.1"/>
    </source>
</evidence>
<dbReference type="Gene3D" id="1.10.260.40">
    <property type="entry name" value="lambda repressor-like DNA-binding domains"/>
    <property type="match status" value="1"/>
</dbReference>
<dbReference type="OrthoDB" id="881869at2"/>
<protein>
    <submittedName>
        <fullName evidence="3">Helix-turn-helix transcriptional regulator</fullName>
    </submittedName>
</protein>
<dbReference type="InterPro" id="IPR049639">
    <property type="entry name" value="RstR"/>
</dbReference>
<dbReference type="Pfam" id="PF01381">
    <property type="entry name" value="HTH_3"/>
    <property type="match status" value="1"/>
</dbReference>
<dbReference type="AlphaFoldDB" id="A0A5C7FAD4"/>
<organism evidence="3 4">
    <name type="scientific">Neolewinella aurantiaca</name>
    <dbReference type="NCBI Taxonomy" id="2602767"/>
    <lineage>
        <taxon>Bacteria</taxon>
        <taxon>Pseudomonadati</taxon>
        <taxon>Bacteroidota</taxon>
        <taxon>Saprospiria</taxon>
        <taxon>Saprospirales</taxon>
        <taxon>Lewinellaceae</taxon>
        <taxon>Neolewinella</taxon>
    </lineage>
</organism>
<reference evidence="3 4" key="1">
    <citation type="submission" date="2019-08" db="EMBL/GenBank/DDBJ databases">
        <title>Lewinella sp. strain SSH13 Genome sequencing and assembly.</title>
        <authorList>
            <person name="Kim I."/>
        </authorList>
    </citation>
    <scope>NUCLEOTIDE SEQUENCE [LARGE SCALE GENOMIC DNA]</scope>
    <source>
        <strain evidence="3 4">SSH13</strain>
    </source>
</reference>
<dbReference type="GO" id="GO:0003677">
    <property type="term" value="F:DNA binding"/>
    <property type="evidence" value="ECO:0007669"/>
    <property type="project" value="UniProtKB-KW"/>
</dbReference>
<dbReference type="PROSITE" id="PS50943">
    <property type="entry name" value="HTH_CROC1"/>
    <property type="match status" value="1"/>
</dbReference>
<keyword evidence="4" id="KW-1185">Reference proteome</keyword>
<gene>
    <name evidence="3" type="ORF">FUA23_18545</name>
</gene>
<dbReference type="NCBIfam" id="NF041951">
    <property type="entry name" value="phage_RstR"/>
    <property type="match status" value="1"/>
</dbReference>
<dbReference type="PANTHER" id="PTHR46558">
    <property type="entry name" value="TRACRIPTIONAL REGULATORY PROTEIN-RELATED-RELATED"/>
    <property type="match status" value="1"/>
</dbReference>
<dbReference type="CDD" id="cd00093">
    <property type="entry name" value="HTH_XRE"/>
    <property type="match status" value="1"/>
</dbReference>
<comment type="caution">
    <text evidence="3">The sequence shown here is derived from an EMBL/GenBank/DDBJ whole genome shotgun (WGS) entry which is preliminary data.</text>
</comment>
<sequence>MTIGDRIRALRKEQKLTQADLAAKVSLTYIQIGRYEQQKSKPSADVVRRLADALGTTADYLMNGDSQAVAATKVTDRELLDLFAAVEELDDQDQKMVKTFIDALVTKRRVQALA</sequence>